<dbReference type="InterPro" id="IPR010992">
    <property type="entry name" value="IHF-like_DNA-bd_dom_sf"/>
</dbReference>
<dbReference type="GO" id="GO:0003677">
    <property type="term" value="F:DNA binding"/>
    <property type="evidence" value="ECO:0007669"/>
    <property type="project" value="UniProtKB-KW"/>
</dbReference>
<keyword evidence="6" id="KW-1185">Reference proteome</keyword>
<evidence type="ECO:0000256" key="4">
    <source>
        <dbReference type="RuleBase" id="RU003939"/>
    </source>
</evidence>
<evidence type="ECO:0000313" key="6">
    <source>
        <dbReference type="Proteomes" id="UP001366166"/>
    </source>
</evidence>
<keyword evidence="3 5" id="KW-0238">DNA-binding</keyword>
<dbReference type="SUPFAM" id="SSF47729">
    <property type="entry name" value="IHF-like DNA-binding proteins"/>
    <property type="match status" value="1"/>
</dbReference>
<evidence type="ECO:0000256" key="1">
    <source>
        <dbReference type="ARBA" id="ARBA00010529"/>
    </source>
</evidence>
<dbReference type="Gene3D" id="4.10.520.10">
    <property type="entry name" value="IHF-like DNA-binding proteins"/>
    <property type="match status" value="1"/>
</dbReference>
<proteinExistence type="inferred from homology"/>
<evidence type="ECO:0000256" key="2">
    <source>
        <dbReference type="ARBA" id="ARBA00023067"/>
    </source>
</evidence>
<dbReference type="PANTHER" id="PTHR33175">
    <property type="entry name" value="DNA-BINDING PROTEIN HU"/>
    <property type="match status" value="1"/>
</dbReference>
<organism evidence="5 6">
    <name type="scientific">Desulfoferula mesophila</name>
    <dbReference type="NCBI Taxonomy" id="3058419"/>
    <lineage>
        <taxon>Bacteria</taxon>
        <taxon>Pseudomonadati</taxon>
        <taxon>Thermodesulfobacteriota</taxon>
        <taxon>Desulfarculia</taxon>
        <taxon>Desulfarculales</taxon>
        <taxon>Desulfarculaceae</taxon>
        <taxon>Desulfoferula</taxon>
    </lineage>
</organism>
<gene>
    <name evidence="5" type="primary">hup</name>
    <name evidence="5" type="ORF">FAK_34330</name>
</gene>
<reference evidence="6" key="1">
    <citation type="journal article" date="2023" name="Arch. Microbiol.">
        <title>Desulfoferula mesophilus gen. nov. sp. nov., a mesophilic sulfate-reducing bacterium isolated from a brackish lake sediment.</title>
        <authorList>
            <person name="Watanabe T."/>
            <person name="Yabe T."/>
            <person name="Tsuji J.M."/>
            <person name="Fukui M."/>
        </authorList>
    </citation>
    <scope>NUCLEOTIDE SEQUENCE [LARGE SCALE GENOMIC DNA]</scope>
    <source>
        <strain evidence="6">12FAK</strain>
    </source>
</reference>
<dbReference type="EMBL" id="AP028679">
    <property type="protein sequence ID" value="BEQ16367.1"/>
    <property type="molecule type" value="Genomic_DNA"/>
</dbReference>
<dbReference type="AlphaFoldDB" id="A0AAU9F3E5"/>
<dbReference type="Pfam" id="PF00216">
    <property type="entry name" value="Bac_DNA_binding"/>
    <property type="match status" value="1"/>
</dbReference>
<name>A0AAU9F3E5_9BACT</name>
<accession>A0AAU9F3E5</accession>
<dbReference type="GO" id="GO:0030527">
    <property type="term" value="F:structural constituent of chromatin"/>
    <property type="evidence" value="ECO:0007669"/>
    <property type="project" value="InterPro"/>
</dbReference>
<dbReference type="GO" id="GO:0005829">
    <property type="term" value="C:cytosol"/>
    <property type="evidence" value="ECO:0007669"/>
    <property type="project" value="TreeGrafter"/>
</dbReference>
<dbReference type="SMART" id="SM00411">
    <property type="entry name" value="BHL"/>
    <property type="match status" value="1"/>
</dbReference>
<protein>
    <submittedName>
        <fullName evidence="5">DNA-binding protein</fullName>
    </submittedName>
</protein>
<evidence type="ECO:0000256" key="3">
    <source>
        <dbReference type="ARBA" id="ARBA00023125"/>
    </source>
</evidence>
<dbReference type="GO" id="GO:0030261">
    <property type="term" value="P:chromosome condensation"/>
    <property type="evidence" value="ECO:0007669"/>
    <property type="project" value="UniProtKB-KW"/>
</dbReference>
<dbReference type="KEGG" id="dmp:FAK_34330"/>
<dbReference type="InterPro" id="IPR000119">
    <property type="entry name" value="Hist_DNA-bd"/>
</dbReference>
<dbReference type="RefSeq" id="WP_338602093.1">
    <property type="nucleotide sequence ID" value="NZ_AP028679.1"/>
</dbReference>
<dbReference type="PANTHER" id="PTHR33175:SF3">
    <property type="entry name" value="DNA-BINDING PROTEIN HU-BETA"/>
    <property type="match status" value="1"/>
</dbReference>
<dbReference type="Proteomes" id="UP001366166">
    <property type="component" value="Chromosome"/>
</dbReference>
<sequence>MAKKPATKADMIDKIAKDAAISKVAAKKALESIVDFAVKEVKVGRPFRVAGLGTFMQKKSKARKGVNPATGEPIKIKASKRMVFKPSSAVKLLLNPKKK</sequence>
<keyword evidence="2" id="KW-0226">DNA condensation</keyword>
<evidence type="ECO:0000313" key="5">
    <source>
        <dbReference type="EMBL" id="BEQ16367.1"/>
    </source>
</evidence>
<comment type="similarity">
    <text evidence="1 4">Belongs to the bacterial histone-like protein family.</text>
</comment>